<evidence type="ECO:0000256" key="6">
    <source>
        <dbReference type="ARBA" id="ARBA00022989"/>
    </source>
</evidence>
<feature type="transmembrane region" description="Helical" evidence="8">
    <location>
        <begin position="417"/>
        <end position="439"/>
    </location>
</feature>
<feature type="transmembrane region" description="Helical" evidence="8">
    <location>
        <begin position="316"/>
        <end position="338"/>
    </location>
</feature>
<evidence type="ECO:0000256" key="7">
    <source>
        <dbReference type="ARBA" id="ARBA00023136"/>
    </source>
</evidence>
<feature type="transmembrane region" description="Helical" evidence="8">
    <location>
        <begin position="110"/>
        <end position="132"/>
    </location>
</feature>
<gene>
    <name evidence="10" type="ORF">PHAECO_LOCUS10990</name>
</gene>
<keyword evidence="5 8" id="KW-0812">Transmembrane</keyword>
<dbReference type="AlphaFoldDB" id="A0A9P0DP73"/>
<accession>A0A9P0DP73</accession>
<feature type="transmembrane region" description="Helical" evidence="8">
    <location>
        <begin position="171"/>
        <end position="189"/>
    </location>
</feature>
<dbReference type="EMBL" id="OU896713">
    <property type="protein sequence ID" value="CAH1176310.1"/>
    <property type="molecule type" value="Genomic_DNA"/>
</dbReference>
<dbReference type="PROSITE" id="PS50850">
    <property type="entry name" value="MFS"/>
    <property type="match status" value="1"/>
</dbReference>
<feature type="transmembrane region" description="Helical" evidence="8">
    <location>
        <begin position="12"/>
        <end position="37"/>
    </location>
</feature>
<keyword evidence="6 8" id="KW-1133">Transmembrane helix</keyword>
<sequence length="488" mass="54693">MATSKEVEGKIWPQVLAILFGSLAPVSNGLFFCWPSPFILKISKDKENYDITEKQASFFTVIPSVAMMISCIFFSKLSDIIGRKPTLLLIAVPHTLSWILIAMAKSVYVFYAARLCSGIADGIFFATLPSYIGEISTPNVRGTWGNAMTSFLYFGMFLINVIGSFFSVKQTAYICLPIPIIFFSLFIFMPESPYFCMMKGRYDDARKSLKRLGLKRDIEEDFLKLKADVERQMSESGSWKDLFMVHSNRRALIAGTFLRASQQFGGISVLVIYNQFIFEKSGTNINKEVSSIIYMALCFCLNICAGYTVDKLGRRISYMWSAGLCSIVLLLEAVYLYLDQNHPELEVGVVKWMPLLGMILYIIFGSFGLGIIPTLMLGELFSASIKGKGMTVLMFVFCITVFSTNSIFYALNSKIGLYAPFLFFGLSNMVATVVAYHLVPETKGKTLEEIQQLLKGKMNHNNLQGDIRITTYNSTPSRVRMAEIGSIS</sequence>
<feature type="transmembrane region" description="Helical" evidence="8">
    <location>
        <begin position="86"/>
        <end position="104"/>
    </location>
</feature>
<evidence type="ECO:0000256" key="4">
    <source>
        <dbReference type="ARBA" id="ARBA00022597"/>
    </source>
</evidence>
<proteinExistence type="predicted"/>
<dbReference type="GO" id="GO:0022857">
    <property type="term" value="F:transmembrane transporter activity"/>
    <property type="evidence" value="ECO:0007669"/>
    <property type="project" value="InterPro"/>
</dbReference>
<dbReference type="Gene3D" id="1.20.1250.20">
    <property type="entry name" value="MFS general substrate transporter like domains"/>
    <property type="match status" value="1"/>
</dbReference>
<protein>
    <recommendedName>
        <fullName evidence="9">Major facilitator superfamily (MFS) profile domain-containing protein</fullName>
    </recommendedName>
</protein>
<evidence type="ECO:0000256" key="2">
    <source>
        <dbReference type="ARBA" id="ARBA00022448"/>
    </source>
</evidence>
<reference evidence="10" key="1">
    <citation type="submission" date="2022-01" db="EMBL/GenBank/DDBJ databases">
        <authorList>
            <person name="King R."/>
        </authorList>
    </citation>
    <scope>NUCLEOTIDE SEQUENCE</scope>
</reference>
<feature type="transmembrane region" description="Helical" evidence="8">
    <location>
        <begin position="390"/>
        <end position="411"/>
    </location>
</feature>
<feature type="transmembrane region" description="Helical" evidence="8">
    <location>
        <begin position="144"/>
        <end position="165"/>
    </location>
</feature>
<evidence type="ECO:0000256" key="8">
    <source>
        <dbReference type="SAM" id="Phobius"/>
    </source>
</evidence>
<dbReference type="Pfam" id="PF00083">
    <property type="entry name" value="Sugar_tr"/>
    <property type="match status" value="1"/>
</dbReference>
<dbReference type="Proteomes" id="UP001153737">
    <property type="component" value="Chromosome 7"/>
</dbReference>
<dbReference type="SUPFAM" id="SSF103473">
    <property type="entry name" value="MFS general substrate transporter"/>
    <property type="match status" value="1"/>
</dbReference>
<dbReference type="InterPro" id="IPR020846">
    <property type="entry name" value="MFS_dom"/>
</dbReference>
<dbReference type="GO" id="GO:0005886">
    <property type="term" value="C:plasma membrane"/>
    <property type="evidence" value="ECO:0007669"/>
    <property type="project" value="UniProtKB-SubCell"/>
</dbReference>
<dbReference type="InterPro" id="IPR005829">
    <property type="entry name" value="Sugar_transporter_CS"/>
</dbReference>
<feature type="transmembrane region" description="Helical" evidence="8">
    <location>
        <begin position="358"/>
        <end position="378"/>
    </location>
</feature>
<evidence type="ECO:0000259" key="9">
    <source>
        <dbReference type="PROSITE" id="PS50850"/>
    </source>
</evidence>
<evidence type="ECO:0000256" key="1">
    <source>
        <dbReference type="ARBA" id="ARBA00004651"/>
    </source>
</evidence>
<dbReference type="PANTHER" id="PTHR48021">
    <property type="match status" value="1"/>
</dbReference>
<reference evidence="10" key="2">
    <citation type="submission" date="2022-10" db="EMBL/GenBank/DDBJ databases">
        <authorList>
            <consortium name="ENA_rothamsted_submissions"/>
            <consortium name="culmorum"/>
            <person name="King R."/>
        </authorList>
    </citation>
    <scope>NUCLEOTIDE SEQUENCE</scope>
</reference>
<comment type="subcellular location">
    <subcellularLocation>
        <location evidence="1">Cell membrane</location>
        <topology evidence="1">Multi-pass membrane protein</topology>
    </subcellularLocation>
</comment>
<evidence type="ECO:0000313" key="11">
    <source>
        <dbReference type="Proteomes" id="UP001153737"/>
    </source>
</evidence>
<dbReference type="InterPro" id="IPR036259">
    <property type="entry name" value="MFS_trans_sf"/>
</dbReference>
<feature type="transmembrane region" description="Helical" evidence="8">
    <location>
        <begin position="57"/>
        <end position="74"/>
    </location>
</feature>
<dbReference type="InterPro" id="IPR050549">
    <property type="entry name" value="MFS_Trehalose_Transporter"/>
</dbReference>
<dbReference type="PANTHER" id="PTHR48021:SF46">
    <property type="entry name" value="MAJOR FACILITATOR SUPERFAMILY (MFS) PROFILE DOMAIN-CONTAINING PROTEIN"/>
    <property type="match status" value="1"/>
</dbReference>
<evidence type="ECO:0000256" key="3">
    <source>
        <dbReference type="ARBA" id="ARBA00022475"/>
    </source>
</evidence>
<dbReference type="PROSITE" id="PS00216">
    <property type="entry name" value="SUGAR_TRANSPORT_1"/>
    <property type="match status" value="1"/>
</dbReference>
<feature type="transmembrane region" description="Helical" evidence="8">
    <location>
        <begin position="292"/>
        <end position="309"/>
    </location>
</feature>
<keyword evidence="7 8" id="KW-0472">Membrane</keyword>
<name>A0A9P0DP73_PHACE</name>
<dbReference type="FunFam" id="1.20.1250.20:FF:000218">
    <property type="entry name" value="facilitated trehalose transporter Tret1"/>
    <property type="match status" value="1"/>
</dbReference>
<keyword evidence="4" id="KW-0762">Sugar transport</keyword>
<dbReference type="InterPro" id="IPR005828">
    <property type="entry name" value="MFS_sugar_transport-like"/>
</dbReference>
<keyword evidence="3" id="KW-1003">Cell membrane</keyword>
<feature type="domain" description="Major facilitator superfamily (MFS) profile" evidence="9">
    <location>
        <begin position="14"/>
        <end position="443"/>
    </location>
</feature>
<dbReference type="OrthoDB" id="6133115at2759"/>
<evidence type="ECO:0000313" key="10">
    <source>
        <dbReference type="EMBL" id="CAH1176310.1"/>
    </source>
</evidence>
<organism evidence="10 11">
    <name type="scientific">Phaedon cochleariae</name>
    <name type="common">Mustard beetle</name>
    <dbReference type="NCBI Taxonomy" id="80249"/>
    <lineage>
        <taxon>Eukaryota</taxon>
        <taxon>Metazoa</taxon>
        <taxon>Ecdysozoa</taxon>
        <taxon>Arthropoda</taxon>
        <taxon>Hexapoda</taxon>
        <taxon>Insecta</taxon>
        <taxon>Pterygota</taxon>
        <taxon>Neoptera</taxon>
        <taxon>Endopterygota</taxon>
        <taxon>Coleoptera</taxon>
        <taxon>Polyphaga</taxon>
        <taxon>Cucujiformia</taxon>
        <taxon>Chrysomeloidea</taxon>
        <taxon>Chrysomelidae</taxon>
        <taxon>Chrysomelinae</taxon>
        <taxon>Chrysomelini</taxon>
        <taxon>Phaedon</taxon>
    </lineage>
</organism>
<keyword evidence="2" id="KW-0813">Transport</keyword>
<keyword evidence="11" id="KW-1185">Reference proteome</keyword>
<evidence type="ECO:0000256" key="5">
    <source>
        <dbReference type="ARBA" id="ARBA00022692"/>
    </source>
</evidence>